<dbReference type="EMBL" id="VUJX02000017">
    <property type="protein sequence ID" value="KAL0929434.1"/>
    <property type="molecule type" value="Genomic_DNA"/>
</dbReference>
<proteinExistence type="predicted"/>
<accession>A0ACC3YC53</accession>
<evidence type="ECO:0000313" key="1">
    <source>
        <dbReference type="EMBL" id="KAL0929434.1"/>
    </source>
</evidence>
<sequence>MSSYTTFAGANASSAWLSVLHIWNLNRAYLVSIVGVSPRSDIDFFKADEIGRVLSRTRAFYNEEIGDNEYYYKLNKYYHYITHASPQLTLLDDIPVDLKMRLTPEDQHSLEFLYNKRTQHQNQYQNQPERPVLELPPMVVFLMWLYPGDLGGEATKSLKKFLESNNALQDSLDALREEPIPGYRLAGSGSPLCLETHDRCR</sequence>
<keyword evidence="2" id="KW-1185">Reference proteome</keyword>
<name>A0ACC3YC53_COLTU</name>
<gene>
    <name evidence="1" type="ORF">CTRU02_215600</name>
</gene>
<protein>
    <submittedName>
        <fullName evidence="1">Uncharacterized protein</fullName>
    </submittedName>
</protein>
<reference evidence="1 2" key="1">
    <citation type="journal article" date="2020" name="Phytopathology">
        <title>Genome Sequence Resources of Colletotrichum truncatum, C. plurivorum, C. musicola, and C. sojae: Four Species Pathogenic to Soybean (Glycine max).</title>
        <authorList>
            <person name="Rogerio F."/>
            <person name="Boufleur T.R."/>
            <person name="Ciampi-Guillardi M."/>
            <person name="Sukno S.A."/>
            <person name="Thon M.R."/>
            <person name="Massola Junior N.S."/>
            <person name="Baroncelli R."/>
        </authorList>
    </citation>
    <scope>NUCLEOTIDE SEQUENCE [LARGE SCALE GENOMIC DNA]</scope>
    <source>
        <strain evidence="1 2">CMES1059</strain>
    </source>
</reference>
<organism evidence="1 2">
    <name type="scientific">Colletotrichum truncatum</name>
    <name type="common">Anthracnose fungus</name>
    <name type="synonym">Colletotrichum capsici</name>
    <dbReference type="NCBI Taxonomy" id="5467"/>
    <lineage>
        <taxon>Eukaryota</taxon>
        <taxon>Fungi</taxon>
        <taxon>Dikarya</taxon>
        <taxon>Ascomycota</taxon>
        <taxon>Pezizomycotina</taxon>
        <taxon>Sordariomycetes</taxon>
        <taxon>Hypocreomycetidae</taxon>
        <taxon>Glomerellales</taxon>
        <taxon>Glomerellaceae</taxon>
        <taxon>Colletotrichum</taxon>
        <taxon>Colletotrichum truncatum species complex</taxon>
    </lineage>
</organism>
<comment type="caution">
    <text evidence="1">The sequence shown here is derived from an EMBL/GenBank/DDBJ whole genome shotgun (WGS) entry which is preliminary data.</text>
</comment>
<evidence type="ECO:0000313" key="2">
    <source>
        <dbReference type="Proteomes" id="UP000805649"/>
    </source>
</evidence>
<dbReference type="Proteomes" id="UP000805649">
    <property type="component" value="Unassembled WGS sequence"/>
</dbReference>